<dbReference type="Proteomes" id="UP000009168">
    <property type="component" value="Unassembled WGS sequence"/>
</dbReference>
<reference evidence="3" key="1">
    <citation type="journal article" date="2006" name="PLoS Biol.">
        <title>Macronuclear genome sequence of the ciliate Tetrahymena thermophila, a model eukaryote.</title>
        <authorList>
            <person name="Eisen J.A."/>
            <person name="Coyne R.S."/>
            <person name="Wu M."/>
            <person name="Wu D."/>
            <person name="Thiagarajan M."/>
            <person name="Wortman J.R."/>
            <person name="Badger J.H."/>
            <person name="Ren Q."/>
            <person name="Amedeo P."/>
            <person name="Jones K.M."/>
            <person name="Tallon L.J."/>
            <person name="Delcher A.L."/>
            <person name="Salzberg S.L."/>
            <person name="Silva J.C."/>
            <person name="Haas B.J."/>
            <person name="Majoros W.H."/>
            <person name="Farzad M."/>
            <person name="Carlton J.M."/>
            <person name="Smith R.K. Jr."/>
            <person name="Garg J."/>
            <person name="Pearlman R.E."/>
            <person name="Karrer K.M."/>
            <person name="Sun L."/>
            <person name="Manning G."/>
            <person name="Elde N.C."/>
            <person name="Turkewitz A.P."/>
            <person name="Asai D.J."/>
            <person name="Wilkes D.E."/>
            <person name="Wang Y."/>
            <person name="Cai H."/>
            <person name="Collins K."/>
            <person name="Stewart B.A."/>
            <person name="Lee S.R."/>
            <person name="Wilamowska K."/>
            <person name="Weinberg Z."/>
            <person name="Ruzzo W.L."/>
            <person name="Wloga D."/>
            <person name="Gaertig J."/>
            <person name="Frankel J."/>
            <person name="Tsao C.-C."/>
            <person name="Gorovsky M.A."/>
            <person name="Keeling P.J."/>
            <person name="Waller R.F."/>
            <person name="Patron N.J."/>
            <person name="Cherry J.M."/>
            <person name="Stover N.A."/>
            <person name="Krieger C.J."/>
            <person name="del Toro C."/>
            <person name="Ryder H.F."/>
            <person name="Williamson S.C."/>
            <person name="Barbeau R.A."/>
            <person name="Hamilton E.P."/>
            <person name="Orias E."/>
        </authorList>
    </citation>
    <scope>NUCLEOTIDE SEQUENCE [LARGE SCALE GENOMIC DNA]</scope>
    <source>
        <strain evidence="3">SB210</strain>
    </source>
</reference>
<keyword evidence="1" id="KW-0472">Membrane</keyword>
<gene>
    <name evidence="2" type="ORF">TTHERM_000721224</name>
</gene>
<name>W7XI25_TETTS</name>
<dbReference type="EMBL" id="GG662576">
    <property type="protein sequence ID" value="EWS72909.1"/>
    <property type="molecule type" value="Genomic_DNA"/>
</dbReference>
<dbReference type="KEGG" id="tet:TTHERM_000721224"/>
<evidence type="ECO:0000313" key="2">
    <source>
        <dbReference type="EMBL" id="EWS72909.1"/>
    </source>
</evidence>
<evidence type="ECO:0000313" key="3">
    <source>
        <dbReference type="Proteomes" id="UP000009168"/>
    </source>
</evidence>
<accession>W7XI25</accession>
<feature type="transmembrane region" description="Helical" evidence="1">
    <location>
        <begin position="41"/>
        <end position="66"/>
    </location>
</feature>
<protein>
    <submittedName>
        <fullName evidence="2">Transmembrane protein, putative</fullName>
    </submittedName>
</protein>
<proteinExistence type="predicted"/>
<feature type="transmembrane region" description="Helical" evidence="1">
    <location>
        <begin position="179"/>
        <end position="200"/>
    </location>
</feature>
<sequence length="255" mass="32210">MMIIQTLYFFNSYQTFLKILHQFYLKIFIFDYFIFNKIARFIYLFFLILLIMSQLLTYLVSIYIHIINHSNNHFLIQIIQTNDLSIFFQEKLKLILQQLELQKQNYRLTLLFSFIFFLDEKIHLFLQQSLFIILFKSFKILFLNKIYLYFYYFLQFILQKIIYYYYFYHSFFHQIINNLILNNIFYRSIKFIYFYLYKIFNYHFKIKTYSDFIFLQQHILLYKFTSLFLFIVFFNNLKLYFYFSHSIKYFKALKT</sequence>
<evidence type="ECO:0000256" key="1">
    <source>
        <dbReference type="SAM" id="Phobius"/>
    </source>
</evidence>
<dbReference type="AlphaFoldDB" id="W7XI25"/>
<feature type="transmembrane region" description="Helical" evidence="1">
    <location>
        <begin position="146"/>
        <end position="167"/>
    </location>
</feature>
<dbReference type="InParanoid" id="W7XI25"/>
<keyword evidence="3" id="KW-1185">Reference proteome</keyword>
<dbReference type="RefSeq" id="XP_012654549.1">
    <property type="nucleotide sequence ID" value="XM_012799095.1"/>
</dbReference>
<organism evidence="2 3">
    <name type="scientific">Tetrahymena thermophila (strain SB210)</name>
    <dbReference type="NCBI Taxonomy" id="312017"/>
    <lineage>
        <taxon>Eukaryota</taxon>
        <taxon>Sar</taxon>
        <taxon>Alveolata</taxon>
        <taxon>Ciliophora</taxon>
        <taxon>Intramacronucleata</taxon>
        <taxon>Oligohymenophorea</taxon>
        <taxon>Hymenostomatida</taxon>
        <taxon>Tetrahymenina</taxon>
        <taxon>Tetrahymenidae</taxon>
        <taxon>Tetrahymena</taxon>
    </lineage>
</organism>
<keyword evidence="1" id="KW-1133">Transmembrane helix</keyword>
<feature type="transmembrane region" description="Helical" evidence="1">
    <location>
        <begin position="220"/>
        <end position="243"/>
    </location>
</feature>
<dbReference type="GeneID" id="24440375"/>
<keyword evidence="1 2" id="KW-0812">Transmembrane</keyword>